<dbReference type="EMBL" id="JAGIZQ010000003">
    <property type="protein sequence ID" value="KAH6636473.1"/>
    <property type="molecule type" value="Genomic_DNA"/>
</dbReference>
<comment type="caution">
    <text evidence="1">The sequence shown here is derived from an EMBL/GenBank/DDBJ whole genome shotgun (WGS) entry which is preliminary data.</text>
</comment>
<protein>
    <submittedName>
        <fullName evidence="1">Uncharacterized protein</fullName>
    </submittedName>
</protein>
<reference evidence="1 2" key="1">
    <citation type="journal article" date="2021" name="Nat. Commun.">
        <title>Genetic determinants of endophytism in the Arabidopsis root mycobiome.</title>
        <authorList>
            <person name="Mesny F."/>
            <person name="Miyauchi S."/>
            <person name="Thiergart T."/>
            <person name="Pickel B."/>
            <person name="Atanasova L."/>
            <person name="Karlsson M."/>
            <person name="Huettel B."/>
            <person name="Barry K.W."/>
            <person name="Haridas S."/>
            <person name="Chen C."/>
            <person name="Bauer D."/>
            <person name="Andreopoulos W."/>
            <person name="Pangilinan J."/>
            <person name="LaButti K."/>
            <person name="Riley R."/>
            <person name="Lipzen A."/>
            <person name="Clum A."/>
            <person name="Drula E."/>
            <person name="Henrissat B."/>
            <person name="Kohler A."/>
            <person name="Grigoriev I.V."/>
            <person name="Martin F.M."/>
            <person name="Hacquard S."/>
        </authorList>
    </citation>
    <scope>NUCLEOTIDE SEQUENCE [LARGE SCALE GENOMIC DNA]</scope>
    <source>
        <strain evidence="1 2">MPI-SDFR-AT-0079</strain>
    </source>
</reference>
<name>A0ACB7PGK5_9PEZI</name>
<evidence type="ECO:0000313" key="2">
    <source>
        <dbReference type="Proteomes" id="UP000724584"/>
    </source>
</evidence>
<proteinExistence type="predicted"/>
<sequence length="549" mass="59310">MSTDAASHLAQVPVSDVYDPDDVLPRNSPLLEPRRPKLKLSPSPAPTLSPSPVSPPSGKKSKRRRGPRPSQGDVILISHLDEYRRGTAAYAADLNLEWTSETEDPEDAEDQEDQEDPESLEDSGFRADSMSVRDASPEEQQVDGEKDREGPSKINGGETGIQGKASSASTEEDMGALDLKSLAAGALAAFTVPEPDAGPTPPVTENDVVGGKAHPAPTAPMAIHTKPTEFRKNERHPPLAMPSPYSPHSMYSPREQGHTPSSLKMDMRSPTASIHSNSHSEGLPPIQSNSPRYESNAQTLPSIRSQLGDIPHIGSSHGAPNGMRGSHHGFPGSPPGTARLPSLHSHLASPPIPPAEPHRDPLSPTHPLAPPAISPRYYPQQNGLHRPHDFSGHSPEAAGSHQPGSPPLAPGFDRMSLDVIQTVGNYVCKVPGCNAPAFQTQYLLNSHANVHSSARPHYCPVPGCPRAEGGKGFKRKNEMIRHGLVHESPGYICPFCPDRDHRYPRPDNLQRHVRVHHVDKDKDDPLLRDVLAQRPDGPSRGRRRRGVAA</sequence>
<organism evidence="1 2">
    <name type="scientific">Chaetomium tenue</name>
    <dbReference type="NCBI Taxonomy" id="1854479"/>
    <lineage>
        <taxon>Eukaryota</taxon>
        <taxon>Fungi</taxon>
        <taxon>Dikarya</taxon>
        <taxon>Ascomycota</taxon>
        <taxon>Pezizomycotina</taxon>
        <taxon>Sordariomycetes</taxon>
        <taxon>Sordariomycetidae</taxon>
        <taxon>Sordariales</taxon>
        <taxon>Chaetomiaceae</taxon>
        <taxon>Chaetomium</taxon>
    </lineage>
</organism>
<keyword evidence="2" id="KW-1185">Reference proteome</keyword>
<dbReference type="Proteomes" id="UP000724584">
    <property type="component" value="Unassembled WGS sequence"/>
</dbReference>
<gene>
    <name evidence="1" type="ORF">F5144DRAFT_181344</name>
</gene>
<accession>A0ACB7PGK5</accession>
<evidence type="ECO:0000313" key="1">
    <source>
        <dbReference type="EMBL" id="KAH6636473.1"/>
    </source>
</evidence>